<sequence length="119" mass="12906">MSAESEKLDLIRSDPRAWVEHQASPYVCSDPVATAHVTRLLAELDQATGDACGTCLAIAREARSKRAASLATIEQVRARIALAENWSQYSHPDLDGWFVDANNVEALLADLTRILGGDS</sequence>
<dbReference type="Proteomes" id="UP000593630">
    <property type="component" value="Segment"/>
</dbReference>
<evidence type="ECO:0000313" key="2">
    <source>
        <dbReference type="Proteomes" id="UP000593630"/>
    </source>
</evidence>
<name>A0A7M1CSJ6_9CAUD</name>
<dbReference type="EMBL" id="MT889398">
    <property type="protein sequence ID" value="QOP67365.1"/>
    <property type="molecule type" value="Genomic_DNA"/>
</dbReference>
<reference evidence="1 2" key="1">
    <citation type="submission" date="2020-08" db="EMBL/GenBank/DDBJ databases">
        <authorList>
            <person name="Divens A.M."/>
            <person name="Alfonso H.N."/>
            <person name="Blagrave E.S."/>
            <person name="Bornemeier G.E."/>
            <person name="Brinkerhoff J.W."/>
            <person name="Clayton D.J."/>
            <person name="Crites O.L."/>
            <person name="Curl S.J."/>
            <person name="Davis R.N."/>
            <person name="Foiles C.E."/>
            <person name="Holiman R.M."/>
            <person name="Janke M.R."/>
            <person name="Jones H.T."/>
            <person name="Ornelas L."/>
            <person name="Peyton J.E."/>
            <person name="Smith K.E."/>
            <person name="Spiva J.A."/>
            <person name="Wallace R.G."/>
            <person name="Waters J.A."/>
            <person name="Welborn M.J."/>
            <person name="Reyna N.S."/>
            <person name="Plymale R.C."/>
            <person name="Garlena R.A."/>
            <person name="Russell D.A."/>
            <person name="Pope W.H."/>
            <person name="Jacobs-Sera D."/>
            <person name="Hatfull G.F."/>
        </authorList>
    </citation>
    <scope>NUCLEOTIDE SEQUENCE [LARGE SCALE GENOMIC DNA]</scope>
</reference>
<accession>A0A7M1CSJ6</accession>
<dbReference type="RefSeq" id="YP_010652929.1">
    <property type="nucleotide sequence ID" value="NC_070791.1"/>
</dbReference>
<proteinExistence type="predicted"/>
<organism evidence="1 2">
    <name type="scientific">Gordonia phage Herod</name>
    <dbReference type="NCBI Taxonomy" id="2776861"/>
    <lineage>
        <taxon>Viruses</taxon>
        <taxon>Duplodnaviria</taxon>
        <taxon>Heunggongvirae</taxon>
        <taxon>Uroviricota</taxon>
        <taxon>Caudoviricetes</taxon>
        <taxon>Nymbaxtervirinae</taxon>
        <taxon>Nymphadoravirus</taxon>
        <taxon>Nymphadoravirus herod</taxon>
    </lineage>
</organism>
<dbReference type="KEGG" id="vg:77928753"/>
<gene>
    <name evidence="1" type="primary">64</name>
    <name evidence="1" type="ORF">SEA_HEROD_64</name>
</gene>
<dbReference type="GeneID" id="77928753"/>
<protein>
    <submittedName>
        <fullName evidence="1">Uncharacterized protein</fullName>
    </submittedName>
</protein>
<keyword evidence="2" id="KW-1185">Reference proteome</keyword>
<evidence type="ECO:0000313" key="1">
    <source>
        <dbReference type="EMBL" id="QOP67365.1"/>
    </source>
</evidence>